<gene>
    <name evidence="1" type="ORF">METZ01_LOCUS13796</name>
</gene>
<accession>A0A381P217</accession>
<reference evidence="1" key="1">
    <citation type="submission" date="2018-05" db="EMBL/GenBank/DDBJ databases">
        <authorList>
            <person name="Lanie J.A."/>
            <person name="Ng W.-L."/>
            <person name="Kazmierczak K.M."/>
            <person name="Andrzejewski T.M."/>
            <person name="Davidsen T.M."/>
            <person name="Wayne K.J."/>
            <person name="Tettelin H."/>
            <person name="Glass J.I."/>
            <person name="Rusch D."/>
            <person name="Podicherti R."/>
            <person name="Tsui H.-C.T."/>
            <person name="Winkler M.E."/>
        </authorList>
    </citation>
    <scope>NUCLEOTIDE SEQUENCE</scope>
</reference>
<protein>
    <recommendedName>
        <fullName evidence="2">PpiC domain-containing protein</fullName>
    </recommendedName>
</protein>
<dbReference type="EMBL" id="UINC01000776">
    <property type="protein sequence ID" value="SUZ60942.1"/>
    <property type="molecule type" value="Genomic_DNA"/>
</dbReference>
<proteinExistence type="predicted"/>
<dbReference type="PROSITE" id="PS51257">
    <property type="entry name" value="PROKAR_LIPOPROTEIN"/>
    <property type="match status" value="1"/>
</dbReference>
<name>A0A381P217_9ZZZZ</name>
<organism evidence="1">
    <name type="scientific">marine metagenome</name>
    <dbReference type="NCBI Taxonomy" id="408172"/>
    <lineage>
        <taxon>unclassified sequences</taxon>
        <taxon>metagenomes</taxon>
        <taxon>ecological metagenomes</taxon>
    </lineage>
</organism>
<dbReference type="AlphaFoldDB" id="A0A381P217"/>
<evidence type="ECO:0008006" key="2">
    <source>
        <dbReference type="Google" id="ProtNLM"/>
    </source>
</evidence>
<sequence length="279" mass="32922">MARNLFFLLIILFVSSCELLDGNTTDDKIALARVDNNYLYIEDIIFPSLQNDSSLIIETQTNQWIRNQLLLKLAYENVINVNNVENQVLQYKNNLILFEYEKITYQNNIDFLVSDEELNTYYENNIKDFVLPFDLVKALYAKIPVDAPDIGSFRKIIKEYPDSDINEIRSYCFRFAEKSFLEDTIWVKLDEIILNNPLLLINDKSQFLKRNTYVENVDKNHYFFLKILDKRLIGETSPLSFESNVINAIILNKRKQKLFDKLRDSIFVNSKKGIDYEIF</sequence>
<evidence type="ECO:0000313" key="1">
    <source>
        <dbReference type="EMBL" id="SUZ60942.1"/>
    </source>
</evidence>